<dbReference type="EMBL" id="AAAGSE010000113">
    <property type="protein sequence ID" value="EAC0790548.1"/>
    <property type="molecule type" value="Genomic_DNA"/>
</dbReference>
<sequence length="232" mass="27129">MKVHFLFIPILFVSMTAYATTFDYRHEMNDGNGPQKDRLLISQRFNNGIGLSLQGKWKGARKDNKAYHETVSNGTEVIASYLYNINPVYSIESAFSLDSGSSFNSYRPYMRGKIKFTDEVSYSLRYRPYFKRNSNNIGTKKQTNESGYHLTGVLSYRFLKSYTFDYEIEYRKVNSANIILANKKNYDWTHDFKVSYAFDKNWKPYVAIGNISGNKETSERQTRYRLGIKYSF</sequence>
<accession>A0A3Z6QU71</accession>
<organism evidence="3">
    <name type="scientific">Salmonella enterica subsp. enterica serovar Java</name>
    <dbReference type="NCBI Taxonomy" id="224729"/>
    <lineage>
        <taxon>Bacteria</taxon>
        <taxon>Pseudomonadati</taxon>
        <taxon>Pseudomonadota</taxon>
        <taxon>Gammaproteobacteria</taxon>
        <taxon>Enterobacterales</taxon>
        <taxon>Enterobacteriaceae</taxon>
        <taxon>Salmonella</taxon>
    </lineage>
</organism>
<dbReference type="GO" id="GO:0015772">
    <property type="term" value="P:oligosaccharide transport"/>
    <property type="evidence" value="ECO:0007669"/>
    <property type="project" value="TreeGrafter"/>
</dbReference>
<dbReference type="EMBL" id="AAHPHN010000140">
    <property type="protein sequence ID" value="EBY8645510.1"/>
    <property type="molecule type" value="Genomic_DNA"/>
</dbReference>
<dbReference type="AlphaFoldDB" id="A0A3Z6QU71"/>
<dbReference type="PANTHER" id="PTHR38105">
    <property type="entry name" value="OUTER MEMBRANE PROTEIN-RELATED-RELATED"/>
    <property type="match status" value="1"/>
</dbReference>
<protein>
    <submittedName>
        <fullName evidence="3">Porin</fullName>
    </submittedName>
</protein>
<gene>
    <name evidence="3" type="ORF">D6K54_28305</name>
    <name evidence="4" type="ORF">D6S17_29135</name>
</gene>
<dbReference type="Pfam" id="PF06178">
    <property type="entry name" value="KdgM"/>
    <property type="match status" value="1"/>
</dbReference>
<comment type="caution">
    <text evidence="3">The sequence shown here is derived from an EMBL/GenBank/DDBJ whole genome shotgun (WGS) entry which is preliminary data.</text>
</comment>
<dbReference type="InterPro" id="IPR009331">
    <property type="entry name" value="Oligogalacturonate-sp_porin"/>
</dbReference>
<dbReference type="PANTHER" id="PTHR38105:SF5">
    <property type="entry name" value="OUTER MEMBRANE PROTEIN"/>
    <property type="match status" value="1"/>
</dbReference>
<dbReference type="InterPro" id="IPR053713">
    <property type="entry name" value="Bact_OM_Channel_sf"/>
</dbReference>
<evidence type="ECO:0000313" key="4">
    <source>
        <dbReference type="EMBL" id="EBY8645510.1"/>
    </source>
</evidence>
<feature type="chain" id="PRO_5041085874" evidence="2">
    <location>
        <begin position="20"/>
        <end position="232"/>
    </location>
</feature>
<evidence type="ECO:0000256" key="1">
    <source>
        <dbReference type="ARBA" id="ARBA00022729"/>
    </source>
</evidence>
<dbReference type="Proteomes" id="UP000839631">
    <property type="component" value="Unassembled WGS sequence"/>
</dbReference>
<keyword evidence="1 2" id="KW-0732">Signal</keyword>
<dbReference type="GO" id="GO:0015288">
    <property type="term" value="F:porin activity"/>
    <property type="evidence" value="ECO:0007669"/>
    <property type="project" value="TreeGrafter"/>
</dbReference>
<dbReference type="Gene3D" id="2.40.160.40">
    <property type="entry name" value="monomeric porin ompg"/>
    <property type="match status" value="1"/>
</dbReference>
<name>A0A3Z6QU71_SALEB</name>
<proteinExistence type="predicted"/>
<feature type="signal peptide" evidence="2">
    <location>
        <begin position="1"/>
        <end position="19"/>
    </location>
</feature>
<dbReference type="GO" id="GO:0009279">
    <property type="term" value="C:cell outer membrane"/>
    <property type="evidence" value="ECO:0007669"/>
    <property type="project" value="TreeGrafter"/>
</dbReference>
<evidence type="ECO:0000313" key="3">
    <source>
        <dbReference type="EMBL" id="EAC0790548.1"/>
    </source>
</evidence>
<reference evidence="3" key="1">
    <citation type="submission" date="2018-09" db="EMBL/GenBank/DDBJ databases">
        <authorList>
            <person name="Ashton P.M."/>
            <person name="Dallman T."/>
            <person name="Nair S."/>
            <person name="De Pinna E."/>
            <person name="Peters T."/>
            <person name="Grant K."/>
        </authorList>
    </citation>
    <scope>NUCLEOTIDE SEQUENCE [LARGE SCALE GENOMIC DNA]</scope>
    <source>
        <strain evidence="4">140692</strain>
        <strain evidence="3">412099</strain>
    </source>
</reference>
<evidence type="ECO:0000256" key="2">
    <source>
        <dbReference type="SAM" id="SignalP"/>
    </source>
</evidence>
<dbReference type="SUPFAM" id="SSF56935">
    <property type="entry name" value="Porins"/>
    <property type="match status" value="1"/>
</dbReference>